<protein>
    <recommendedName>
        <fullName evidence="3">CENP-V/GFA domain-containing protein</fullName>
    </recommendedName>
</protein>
<dbReference type="AlphaFoldDB" id="A0AAW7SVZ9"/>
<proteinExistence type="predicted"/>
<organism evidence="1 2">
    <name type="scientific">Burkholderia vietnamiensis</name>
    <dbReference type="NCBI Taxonomy" id="60552"/>
    <lineage>
        <taxon>Bacteria</taxon>
        <taxon>Pseudomonadati</taxon>
        <taxon>Pseudomonadota</taxon>
        <taxon>Betaproteobacteria</taxon>
        <taxon>Burkholderiales</taxon>
        <taxon>Burkholderiaceae</taxon>
        <taxon>Burkholderia</taxon>
        <taxon>Burkholderia cepacia complex</taxon>
    </lineage>
</organism>
<reference evidence="1" key="1">
    <citation type="submission" date="2023-07" db="EMBL/GenBank/DDBJ databases">
        <title>A collection of bacterial strains from the Burkholderia cepacia Research Laboratory and Repository.</title>
        <authorList>
            <person name="Lipuma J."/>
            <person name="Spilker T."/>
            <person name="Caverly L."/>
        </authorList>
    </citation>
    <scope>NUCLEOTIDE SEQUENCE</scope>
    <source>
        <strain evidence="1">AU44268</strain>
    </source>
</reference>
<dbReference type="EMBL" id="JAUJRV010000005">
    <property type="protein sequence ID" value="MDN7795161.1"/>
    <property type="molecule type" value="Genomic_DNA"/>
</dbReference>
<evidence type="ECO:0000313" key="2">
    <source>
        <dbReference type="Proteomes" id="UP001171620"/>
    </source>
</evidence>
<evidence type="ECO:0000313" key="1">
    <source>
        <dbReference type="EMBL" id="MDN7795161.1"/>
    </source>
</evidence>
<accession>A0AAW7SVZ9</accession>
<name>A0AAW7SVZ9_BURVI</name>
<dbReference type="RefSeq" id="WP_175995345.1">
    <property type="nucleotide sequence ID" value="NZ_CADFFA010000039.1"/>
</dbReference>
<gene>
    <name evidence="1" type="ORF">QZM33_09385</name>
</gene>
<evidence type="ECO:0008006" key="3">
    <source>
        <dbReference type="Google" id="ProtNLM"/>
    </source>
</evidence>
<dbReference type="Proteomes" id="UP001171620">
    <property type="component" value="Unassembled WGS sequence"/>
</dbReference>
<comment type="caution">
    <text evidence="1">The sequence shown here is derived from an EMBL/GenBank/DDBJ whole genome shotgun (WGS) entry which is preliminary data.</text>
</comment>
<sequence length="95" mass="10417">MSLYRCESCRCVENTATGFFYGRDDAHWPVEVRGKALCSACGPEMGLDGGKTGFGEWHGRFPRRSATGMVVDQNGFLWSEGGRLPASVRIVGKIE</sequence>